<dbReference type="PANTHER" id="PTHR19328">
    <property type="entry name" value="HEDGEHOG-INTERACTING PROTEIN"/>
    <property type="match status" value="1"/>
</dbReference>
<dbReference type="InterPro" id="IPR012938">
    <property type="entry name" value="Glc/Sorbosone_DH"/>
</dbReference>
<protein>
    <submittedName>
        <fullName evidence="3">Glucose/arabinose dehydrogenase, beta-propeller fold</fullName>
    </submittedName>
</protein>
<dbReference type="SUPFAM" id="SSF50952">
    <property type="entry name" value="Soluble quinoprotein glucose dehydrogenase"/>
    <property type="match status" value="1"/>
</dbReference>
<keyword evidence="1" id="KW-0732">Signal</keyword>
<dbReference type="PANTHER" id="PTHR19328:SF75">
    <property type="entry name" value="ALDOSE SUGAR DEHYDROGENASE YLII"/>
    <property type="match status" value="1"/>
</dbReference>
<evidence type="ECO:0000259" key="2">
    <source>
        <dbReference type="Pfam" id="PF07995"/>
    </source>
</evidence>
<dbReference type="InterPro" id="IPR011042">
    <property type="entry name" value="6-blade_b-propeller_TolB-like"/>
</dbReference>
<dbReference type="RefSeq" id="WP_176223730.1">
    <property type="nucleotide sequence ID" value="NZ_FXAW01000002.1"/>
</dbReference>
<name>A0A1X7IZZ2_9BACT</name>
<feature type="chain" id="PRO_5012304592" evidence="1">
    <location>
        <begin position="23"/>
        <end position="371"/>
    </location>
</feature>
<feature type="signal peptide" evidence="1">
    <location>
        <begin position="1"/>
        <end position="22"/>
    </location>
</feature>
<feature type="domain" description="Glucose/Sorbosone dehydrogenase" evidence="2">
    <location>
        <begin position="42"/>
        <end position="365"/>
    </location>
</feature>
<evidence type="ECO:0000313" key="3">
    <source>
        <dbReference type="EMBL" id="SMG20790.1"/>
    </source>
</evidence>
<evidence type="ECO:0000256" key="1">
    <source>
        <dbReference type="SAM" id="SignalP"/>
    </source>
</evidence>
<dbReference type="Pfam" id="PF07995">
    <property type="entry name" value="GSDH"/>
    <property type="match status" value="1"/>
</dbReference>
<organism evidence="3 4">
    <name type="scientific">Marivirga sericea</name>
    <dbReference type="NCBI Taxonomy" id="1028"/>
    <lineage>
        <taxon>Bacteria</taxon>
        <taxon>Pseudomonadati</taxon>
        <taxon>Bacteroidota</taxon>
        <taxon>Cytophagia</taxon>
        <taxon>Cytophagales</taxon>
        <taxon>Marivirgaceae</taxon>
        <taxon>Marivirga</taxon>
    </lineage>
</organism>
<keyword evidence="4" id="KW-1185">Reference proteome</keyword>
<dbReference type="PROSITE" id="PS51257">
    <property type="entry name" value="PROKAR_LIPOPROTEIN"/>
    <property type="match status" value="1"/>
</dbReference>
<dbReference type="InterPro" id="IPR011041">
    <property type="entry name" value="Quinoprot_gluc/sorb_DH_b-prop"/>
</dbReference>
<dbReference type="STRING" id="1028.SAMN05661096_01123"/>
<accession>A0A1X7IZZ2</accession>
<sequence>MKNSIFIPTLLFSLLIVLSCQADPEKQQAAADFEVVTIADGLDNPWGMTWLPDGRMLVTELSGEILVIENDQYAGKKLNGVPKVYANNQGGLLDIQLHPDYENNGWIYFSFSKPGDGGGSTAIMRAKLEGDNLVNKELIFESFPKTRSGVHFGSRIDFKDGYIFFTIGERGEMDNAQSVGNPFGKVHRLHENGDVPNDNPFVQIPDAQHSIWSYGHRNPQGMQFHPQTGELWAHEHGPKGGDELNIVQKAKNYGWPEISYGIDYDGSIITDETQKEGMMQPVHYWDPSIAPCGMTFVTSDRYPEWKNNILMGSLKFQYLNRVVLDGEGNYVKEEKLLEGIGRVRHVAESPDGYIYVAVEGPGKIVKLMPKN</sequence>
<dbReference type="Gene3D" id="2.120.10.30">
    <property type="entry name" value="TolB, C-terminal domain"/>
    <property type="match status" value="1"/>
</dbReference>
<dbReference type="Proteomes" id="UP000193804">
    <property type="component" value="Unassembled WGS sequence"/>
</dbReference>
<reference evidence="4" key="1">
    <citation type="submission" date="2017-04" db="EMBL/GenBank/DDBJ databases">
        <authorList>
            <person name="Varghese N."/>
            <person name="Submissions S."/>
        </authorList>
    </citation>
    <scope>NUCLEOTIDE SEQUENCE [LARGE SCALE GENOMIC DNA]</scope>
    <source>
        <strain evidence="4">DSM 4125</strain>
    </source>
</reference>
<proteinExistence type="predicted"/>
<evidence type="ECO:0000313" key="4">
    <source>
        <dbReference type="Proteomes" id="UP000193804"/>
    </source>
</evidence>
<dbReference type="AlphaFoldDB" id="A0A1X7IZZ2"/>
<dbReference type="EMBL" id="FXAW01000002">
    <property type="protein sequence ID" value="SMG20790.1"/>
    <property type="molecule type" value="Genomic_DNA"/>
</dbReference>
<gene>
    <name evidence="3" type="ORF">SAMN05661096_01123</name>
</gene>